<name>A0AAW0SA55_SCYPA</name>
<dbReference type="GO" id="GO:0030036">
    <property type="term" value="P:actin cytoskeleton organization"/>
    <property type="evidence" value="ECO:0007669"/>
    <property type="project" value="UniProtKB-ARBA"/>
</dbReference>
<evidence type="ECO:0000256" key="2">
    <source>
        <dbReference type="ARBA" id="ARBA00009482"/>
    </source>
</evidence>
<comment type="function">
    <text evidence="8">F-actin regulator involved in anterograde Golgi to endosome transport: upon ubiquitination via 'Lys-33'-linked ubiquitin chains by the BCR(KLHL20) E3 ubiquitin ligase complex, interacts with EPS15 and localizes to the trans-Golgi network, where it promotes actin polymerization, thereby facilitating post-Golgi trafficking. May play a role in the maintenance of the Golgi apparatus morphology.</text>
</comment>
<keyword evidence="5" id="KW-0853">WD repeat</keyword>
<dbReference type="Gene3D" id="2.130.10.10">
    <property type="entry name" value="YVTN repeat-like/Quinoprotein amine dehydrogenase"/>
    <property type="match status" value="2"/>
</dbReference>
<dbReference type="SMART" id="SM01166">
    <property type="entry name" value="DUF1899"/>
    <property type="match status" value="1"/>
</dbReference>
<comment type="caution">
    <text evidence="11">The sequence shown here is derived from an EMBL/GenBank/DDBJ whole genome shotgun (WGS) entry which is preliminary data.</text>
</comment>
<dbReference type="PANTHER" id="PTHR10856:SF20">
    <property type="entry name" value="CORONIN-7"/>
    <property type="match status" value="1"/>
</dbReference>
<evidence type="ECO:0000256" key="1">
    <source>
        <dbReference type="ARBA" id="ARBA00004496"/>
    </source>
</evidence>
<reference evidence="11 12" key="1">
    <citation type="submission" date="2023-03" db="EMBL/GenBank/DDBJ databases">
        <title>High-quality genome of Scylla paramamosain provides insights in environmental adaptation.</title>
        <authorList>
            <person name="Zhang L."/>
        </authorList>
    </citation>
    <scope>NUCLEOTIDE SEQUENCE [LARGE SCALE GENOMIC DNA]</scope>
    <source>
        <strain evidence="11">LZ_2023a</strain>
        <tissue evidence="11">Muscle</tissue>
    </source>
</reference>
<dbReference type="Pfam" id="PF00400">
    <property type="entry name" value="WD40"/>
    <property type="match status" value="2"/>
</dbReference>
<dbReference type="InterPro" id="IPR015505">
    <property type="entry name" value="Coronin"/>
</dbReference>
<feature type="domain" description="DUF1899" evidence="10">
    <location>
        <begin position="98"/>
        <end position="164"/>
    </location>
</feature>
<feature type="compositionally biased region" description="Polar residues" evidence="9">
    <location>
        <begin position="562"/>
        <end position="572"/>
    </location>
</feature>
<evidence type="ECO:0000259" key="10">
    <source>
        <dbReference type="SMART" id="SM01166"/>
    </source>
</evidence>
<dbReference type="FunFam" id="2.130.10.10:FF:000076">
    <property type="entry name" value="Coronin"/>
    <property type="match status" value="1"/>
</dbReference>
<feature type="region of interest" description="Disordered" evidence="9">
    <location>
        <begin position="485"/>
        <end position="587"/>
    </location>
</feature>
<protein>
    <recommendedName>
        <fullName evidence="3">Coronin-7</fullName>
    </recommendedName>
</protein>
<dbReference type="GO" id="GO:0003779">
    <property type="term" value="F:actin binding"/>
    <property type="evidence" value="ECO:0007669"/>
    <property type="project" value="UniProtKB-KW"/>
</dbReference>
<feature type="compositionally biased region" description="Basic residues" evidence="9">
    <location>
        <begin position="525"/>
        <end position="536"/>
    </location>
</feature>
<feature type="compositionally biased region" description="Low complexity" evidence="9">
    <location>
        <begin position="515"/>
        <end position="524"/>
    </location>
</feature>
<dbReference type="AlphaFoldDB" id="A0AAW0SA55"/>
<keyword evidence="7" id="KW-0009">Actin-binding</keyword>
<evidence type="ECO:0000256" key="5">
    <source>
        <dbReference type="ARBA" id="ARBA00022574"/>
    </source>
</evidence>
<keyword evidence="6" id="KW-0677">Repeat</keyword>
<comment type="similarity">
    <text evidence="2">Belongs to the WD repeat coronin family.</text>
</comment>
<evidence type="ECO:0000256" key="8">
    <source>
        <dbReference type="ARBA" id="ARBA00024838"/>
    </source>
</evidence>
<evidence type="ECO:0000256" key="3">
    <source>
        <dbReference type="ARBA" id="ARBA00013347"/>
    </source>
</evidence>
<dbReference type="Pfam" id="PF08953">
    <property type="entry name" value="DUF1899"/>
    <property type="match status" value="1"/>
</dbReference>
<dbReference type="SMART" id="SM01167">
    <property type="entry name" value="DUF1900"/>
    <property type="match status" value="1"/>
</dbReference>
<accession>A0AAW0SA55</accession>
<dbReference type="PANTHER" id="PTHR10856">
    <property type="entry name" value="CORONIN"/>
    <property type="match status" value="1"/>
</dbReference>
<evidence type="ECO:0000256" key="4">
    <source>
        <dbReference type="ARBA" id="ARBA00022490"/>
    </source>
</evidence>
<dbReference type="InterPro" id="IPR015943">
    <property type="entry name" value="WD40/YVTN_repeat-like_dom_sf"/>
</dbReference>
<sequence>MRADSHASPKDSRIVWLSGDSRLLTTGFDSARGREIKLRDLRSFGSPYKTVGLEASTGILVPLYDADTNMLFLAGKADVSIAYWEISDNSPHLIEGVRHSGRICKFRHLRGSPGHKTTCIDNLRDLCRTVPSESDGLAANQKWVAVALSGAGGRVAVLNHTNPGRLVEGVIPSLVNSNSITDFAFDPFNTNLLAVACDDGKINFWNIPEGGLKQSTNTPTDTLIDLTSSDKVTVLRFHPTAKGVLAAITAVRNIVKIWDTDLPRIIIILDPHPDQIFSGSWSNCGKYFATLCRDGGVRIFEPRKSTTAILTGSSSGGGGGGRGGRLVWAVRDELIITTGFNKVSERQISVFSSKNAKLLNTIGLDVSPALLTVCFDQDTNVLLTSGKGDNTIYAHEVGTDSPHLFPLTHHKCTTVHQGLVALPKILCDVRSVEFLKIIRLTSSVLEPLSFTVPRVKTEYFQDDLFPPTRVTWEAVMTSAEWFGGSNRPQHTLSLQPPNLPSLSEIREAPPPASPPTTTTTTAATNHHHHHHQHVRHQTPPFLKGMVPTEVRQTQHKLEESLSQKMTEVTTSLEQDRMEGVDDAEWED</sequence>
<comment type="subcellular location">
    <subcellularLocation>
        <location evidence="1">Cytoplasm</location>
    </subcellularLocation>
</comment>
<proteinExistence type="inferred from homology"/>
<feature type="compositionally biased region" description="Low complexity" evidence="9">
    <location>
        <begin position="492"/>
        <end position="503"/>
    </location>
</feature>
<dbReference type="Pfam" id="PF16300">
    <property type="entry name" value="WD40_4"/>
    <property type="match status" value="1"/>
</dbReference>
<dbReference type="SMART" id="SM00320">
    <property type="entry name" value="WD40"/>
    <property type="match status" value="4"/>
</dbReference>
<dbReference type="SUPFAM" id="SSF50978">
    <property type="entry name" value="WD40 repeat-like"/>
    <property type="match status" value="2"/>
</dbReference>
<dbReference type="InterPro" id="IPR001680">
    <property type="entry name" value="WD40_rpt"/>
</dbReference>
<evidence type="ECO:0000256" key="6">
    <source>
        <dbReference type="ARBA" id="ARBA00022737"/>
    </source>
</evidence>
<dbReference type="InterPro" id="IPR015048">
    <property type="entry name" value="DUF1899"/>
</dbReference>
<organism evidence="11 12">
    <name type="scientific">Scylla paramamosain</name>
    <name type="common">Mud crab</name>
    <dbReference type="NCBI Taxonomy" id="85552"/>
    <lineage>
        <taxon>Eukaryota</taxon>
        <taxon>Metazoa</taxon>
        <taxon>Ecdysozoa</taxon>
        <taxon>Arthropoda</taxon>
        <taxon>Crustacea</taxon>
        <taxon>Multicrustacea</taxon>
        <taxon>Malacostraca</taxon>
        <taxon>Eumalacostraca</taxon>
        <taxon>Eucarida</taxon>
        <taxon>Decapoda</taxon>
        <taxon>Pleocyemata</taxon>
        <taxon>Brachyura</taxon>
        <taxon>Eubrachyura</taxon>
        <taxon>Portunoidea</taxon>
        <taxon>Portunidae</taxon>
        <taxon>Portuninae</taxon>
        <taxon>Scylla</taxon>
    </lineage>
</organism>
<dbReference type="EMBL" id="JARAKH010006397">
    <property type="protein sequence ID" value="KAK8371918.1"/>
    <property type="molecule type" value="Genomic_DNA"/>
</dbReference>
<evidence type="ECO:0000313" key="12">
    <source>
        <dbReference type="Proteomes" id="UP001487740"/>
    </source>
</evidence>
<dbReference type="GO" id="GO:0005737">
    <property type="term" value="C:cytoplasm"/>
    <property type="evidence" value="ECO:0007669"/>
    <property type="project" value="UniProtKB-SubCell"/>
</dbReference>
<dbReference type="InterPro" id="IPR036322">
    <property type="entry name" value="WD40_repeat_dom_sf"/>
</dbReference>
<gene>
    <name evidence="11" type="ORF">O3P69_013515</name>
</gene>
<dbReference type="Proteomes" id="UP001487740">
    <property type="component" value="Unassembled WGS sequence"/>
</dbReference>
<keyword evidence="12" id="KW-1185">Reference proteome</keyword>
<keyword evidence="4" id="KW-0963">Cytoplasm</keyword>
<evidence type="ECO:0000256" key="9">
    <source>
        <dbReference type="SAM" id="MobiDB-lite"/>
    </source>
</evidence>
<evidence type="ECO:0000256" key="7">
    <source>
        <dbReference type="ARBA" id="ARBA00023203"/>
    </source>
</evidence>
<evidence type="ECO:0000313" key="11">
    <source>
        <dbReference type="EMBL" id="KAK8371918.1"/>
    </source>
</evidence>